<name>A0A154IC91_RHILE</name>
<proteinExistence type="inferred from homology"/>
<feature type="domain" description="Activator of Hsp90 ATPase homologue 1/2-like C-terminal" evidence="2">
    <location>
        <begin position="21"/>
        <end position="148"/>
    </location>
</feature>
<gene>
    <name evidence="3" type="ORF">A4A59_29095</name>
</gene>
<dbReference type="EMBL" id="LVYU01000127">
    <property type="protein sequence ID" value="KZA98051.1"/>
    <property type="molecule type" value="Genomic_DNA"/>
</dbReference>
<comment type="caution">
    <text evidence="3">The sequence shown here is derived from an EMBL/GenBank/DDBJ whole genome shotgun (WGS) entry which is preliminary data.</text>
</comment>
<protein>
    <submittedName>
        <fullName evidence="3">Polyketide cyclase</fullName>
    </submittedName>
</protein>
<dbReference type="Gene3D" id="3.30.530.20">
    <property type="match status" value="1"/>
</dbReference>
<dbReference type="InterPro" id="IPR023393">
    <property type="entry name" value="START-like_dom_sf"/>
</dbReference>
<dbReference type="InterPro" id="IPR013538">
    <property type="entry name" value="ASHA1/2-like_C"/>
</dbReference>
<evidence type="ECO:0000313" key="3">
    <source>
        <dbReference type="EMBL" id="KZA98051.1"/>
    </source>
</evidence>
<sequence length="161" mass="17976">MTNPETDTDNTRDLVLVRRFDAPCDLVFRAWTDPKALVQWCGPHGFKAVGDRLEAWPGGRHRACLIAPNGEEHWVGGKYLEVEPPHRLVFTHAWELATGENSPETVVTITFRDSDGGTEMTFRQSGFDSASSLKGHEDGWSQSLERLSLFLGTEPEGRDHG</sequence>
<dbReference type="SUPFAM" id="SSF55961">
    <property type="entry name" value="Bet v1-like"/>
    <property type="match status" value="1"/>
</dbReference>
<dbReference type="Pfam" id="PF08327">
    <property type="entry name" value="AHSA1"/>
    <property type="match status" value="1"/>
</dbReference>
<organism evidence="3">
    <name type="scientific">Rhizobium leguminosarum</name>
    <dbReference type="NCBI Taxonomy" id="384"/>
    <lineage>
        <taxon>Bacteria</taxon>
        <taxon>Pseudomonadati</taxon>
        <taxon>Pseudomonadota</taxon>
        <taxon>Alphaproteobacteria</taxon>
        <taxon>Hyphomicrobiales</taxon>
        <taxon>Rhizobiaceae</taxon>
        <taxon>Rhizobium/Agrobacterium group</taxon>
        <taxon>Rhizobium</taxon>
    </lineage>
</organism>
<dbReference type="CDD" id="cd07814">
    <property type="entry name" value="SRPBCC_CalC_Aha1-like"/>
    <property type="match status" value="1"/>
</dbReference>
<evidence type="ECO:0000259" key="2">
    <source>
        <dbReference type="Pfam" id="PF08327"/>
    </source>
</evidence>
<evidence type="ECO:0000256" key="1">
    <source>
        <dbReference type="ARBA" id="ARBA00006817"/>
    </source>
</evidence>
<reference evidence="3" key="1">
    <citation type="submission" date="2016-03" db="EMBL/GenBank/DDBJ databases">
        <title>Microsymbionts genomes from the relict species Vavilovia formosa.</title>
        <authorList>
            <person name="Chirak E."/>
            <person name="Kimeklis A."/>
            <person name="Kopat V."/>
            <person name="Andronov E."/>
        </authorList>
    </citation>
    <scope>NUCLEOTIDE SEQUENCE [LARGE SCALE GENOMIC DNA]</scope>
    <source>
        <strain evidence="3">Vaf12</strain>
    </source>
</reference>
<dbReference type="AlphaFoldDB" id="A0A154IC91"/>
<comment type="similarity">
    <text evidence="1">Belongs to the AHA1 family.</text>
</comment>
<dbReference type="RefSeq" id="WP_062944127.1">
    <property type="nucleotide sequence ID" value="NZ_CP171844.1"/>
</dbReference>
<accession>A0A154IC91</accession>